<reference evidence="2" key="1">
    <citation type="submission" date="2022-11" db="UniProtKB">
        <authorList>
            <consortium name="WormBaseParasite"/>
        </authorList>
    </citation>
    <scope>IDENTIFICATION</scope>
</reference>
<evidence type="ECO:0000313" key="2">
    <source>
        <dbReference type="WBParaSite" id="ES5_v2.g15274.t1"/>
    </source>
</evidence>
<dbReference type="WBParaSite" id="ES5_v2.g15274.t1">
    <property type="protein sequence ID" value="ES5_v2.g15274.t1"/>
    <property type="gene ID" value="ES5_v2.g15274"/>
</dbReference>
<proteinExistence type="predicted"/>
<dbReference type="Proteomes" id="UP000887579">
    <property type="component" value="Unplaced"/>
</dbReference>
<accession>A0AC34FF83</accession>
<name>A0AC34FF83_9BILA</name>
<evidence type="ECO:0000313" key="1">
    <source>
        <dbReference type="Proteomes" id="UP000887579"/>
    </source>
</evidence>
<sequence length="588" mass="67884">MAAKTHFCEPLSYEDAMKQQQEIIENETRAVTNYEYSYGKSGKQHSRVIVPEAEDRELVRVYSNSYKGYFFCSLCNRLNSKKRLRATFDGKIFMAPVLHECLPISLRQAQAESRKNKIIAYKKKKSSVERFSSNESIEGGDDDNETNFLEQSRHGKRCVTSENYKFYIGGIKHDKQGKIIVFEEDDQNLIREYRRDSGSHYYCCGCKRASSVRIRGVLKKDIFHIPLMHSNSCEPVAFEVFQKEQEEYEAKGPSHHHYPPQPLKPVEAAPPDLWWHKKRKVRRPKRSLPTTTTASKYARMIEDNHSPDNISPVNNESPNENSLNNEQDSVNDGNGENEGNNTNELQNTSVSTAAIDNNNLSISAEIASVFKNLIQEKYDTSETLATKPLSIKQQQKYDTAETLALQRRANPSTNVSFYHPSEYYLSQTCKKVNLQFTENAYEFCNKMKFKYILPTSFPSLIHPTTNNEYPGFNCFSLFLTGNESNSLGIREMTNKYIYKNFKALGHCLGHNFSEFNHFNPIIFDAVWSFSTTPIHFEMLSLWFECRIGIYENGRWTRYGDWDDANANIPTFLMESMNGKFHPILELKN</sequence>
<protein>
    <submittedName>
        <fullName evidence="2">Uncharacterized protein</fullName>
    </submittedName>
</protein>
<organism evidence="1 2">
    <name type="scientific">Panagrolaimus sp. ES5</name>
    <dbReference type="NCBI Taxonomy" id="591445"/>
    <lineage>
        <taxon>Eukaryota</taxon>
        <taxon>Metazoa</taxon>
        <taxon>Ecdysozoa</taxon>
        <taxon>Nematoda</taxon>
        <taxon>Chromadorea</taxon>
        <taxon>Rhabditida</taxon>
        <taxon>Tylenchina</taxon>
        <taxon>Panagrolaimomorpha</taxon>
        <taxon>Panagrolaimoidea</taxon>
        <taxon>Panagrolaimidae</taxon>
        <taxon>Panagrolaimus</taxon>
    </lineage>
</organism>